<dbReference type="InterPro" id="IPR041474">
    <property type="entry name" value="NicS_C"/>
</dbReference>
<dbReference type="EMBL" id="CP002857">
    <property type="protein sequence ID" value="AEI08987.1"/>
    <property type="molecule type" value="Genomic_DNA"/>
</dbReference>
<dbReference type="InterPro" id="IPR036271">
    <property type="entry name" value="Tet_transcr_reg_TetR-rel_C_sf"/>
</dbReference>
<evidence type="ECO:0000256" key="1">
    <source>
        <dbReference type="ARBA" id="ARBA00023125"/>
    </source>
</evidence>
<accession>F8DZ46</accession>
<feature type="region of interest" description="Disordered" evidence="2">
    <location>
        <begin position="198"/>
        <end position="218"/>
    </location>
</feature>
<name>F8DZ46_CORRG</name>
<dbReference type="AlphaFoldDB" id="F8DZ46"/>
<gene>
    <name evidence="4" type="primary">tetR2</name>
    <name evidence="4" type="ordered locus">CRES_0627</name>
</gene>
<keyword evidence="5" id="KW-1185">Reference proteome</keyword>
<dbReference type="InterPro" id="IPR050109">
    <property type="entry name" value="HTH-type_TetR-like_transc_reg"/>
</dbReference>
<dbReference type="KEGG" id="crd:CRES_0627"/>
<proteinExistence type="predicted"/>
<protein>
    <submittedName>
        <fullName evidence="4">TetR DNA-binding transcription regulator</fullName>
    </submittedName>
</protein>
<dbReference type="PANTHER" id="PTHR30328:SF54">
    <property type="entry name" value="HTH-TYPE TRANSCRIPTIONAL REPRESSOR SCO4008"/>
    <property type="match status" value="1"/>
</dbReference>
<evidence type="ECO:0000259" key="3">
    <source>
        <dbReference type="Pfam" id="PF17938"/>
    </source>
</evidence>
<keyword evidence="1 4" id="KW-0238">DNA-binding</keyword>
<feature type="compositionally biased region" description="Low complexity" evidence="2">
    <location>
        <begin position="198"/>
        <end position="212"/>
    </location>
</feature>
<dbReference type="HOGENOM" id="CLU_077353_0_0_11"/>
<feature type="region of interest" description="Disordered" evidence="2">
    <location>
        <begin position="1"/>
        <end position="24"/>
    </location>
</feature>
<dbReference type="PANTHER" id="PTHR30328">
    <property type="entry name" value="TRANSCRIPTIONAL REPRESSOR"/>
    <property type="match status" value="1"/>
</dbReference>
<reference evidence="4 5" key="1">
    <citation type="journal article" date="2012" name="BMC Genomics">
        <title>Complete genome sequence, lifestyle, and multi-drug resistance of the human pathogen Corynebacterium resistens DSM 45100 isolated from blood samples of a leukemia patient.</title>
        <authorList>
            <person name="Schroder J."/>
            <person name="Maus I."/>
            <person name="Meyer K."/>
            <person name="Wordemann S."/>
            <person name="Blom J."/>
            <person name="Jaenicke S."/>
            <person name="Schneider J."/>
            <person name="Trost E."/>
            <person name="Tauch A."/>
        </authorList>
    </citation>
    <scope>NUCLEOTIDE SEQUENCE [LARGE SCALE GENOMIC DNA]</scope>
    <source>
        <strain evidence="5">DSM 45100 / JCM 12819 / CCUG 50093 / GTC 2026 / SICGH 158</strain>
    </source>
</reference>
<dbReference type="Proteomes" id="UP000000492">
    <property type="component" value="Chromosome"/>
</dbReference>
<evidence type="ECO:0000256" key="2">
    <source>
        <dbReference type="SAM" id="MobiDB-lite"/>
    </source>
</evidence>
<evidence type="ECO:0000313" key="4">
    <source>
        <dbReference type="EMBL" id="AEI08987.1"/>
    </source>
</evidence>
<sequence>MLTGRQDPLGEQEKAKLESLSGVPAGQRPLNNYRELYGECLRFAHAQIWPETDENHDAVMDEELYTLTPVQAVRHLASTTYRRFQQHPAEVAFIVADNIARRRSAAVPDFALEASPVILQLDRVLMRGHDIGAFRYGISAEDLYVILVSLCSFPVSHGPAFHALYGMNASDPTNVAGMTKLTEDAVLAFLTSTMPTTQGSSYTHSSQSHSSSEGLPGSVAATLYDSEHHPWEGSH</sequence>
<feature type="domain" description="HTH-type transcriptional repressor NicS C-terminal" evidence="3">
    <location>
        <begin position="69"/>
        <end position="186"/>
    </location>
</feature>
<dbReference type="Pfam" id="PF17938">
    <property type="entry name" value="TetR_C_29"/>
    <property type="match status" value="1"/>
</dbReference>
<dbReference type="SUPFAM" id="SSF48498">
    <property type="entry name" value="Tetracyclin repressor-like, C-terminal domain"/>
    <property type="match status" value="1"/>
</dbReference>
<dbReference type="GO" id="GO:0003677">
    <property type="term" value="F:DNA binding"/>
    <property type="evidence" value="ECO:0007669"/>
    <property type="project" value="UniProtKB-KW"/>
</dbReference>
<dbReference type="STRING" id="662755.CRES_0627"/>
<dbReference type="Gene3D" id="1.10.357.10">
    <property type="entry name" value="Tetracycline Repressor, domain 2"/>
    <property type="match status" value="1"/>
</dbReference>
<dbReference type="eggNOG" id="COG1309">
    <property type="taxonomic scope" value="Bacteria"/>
</dbReference>
<organism evidence="4 5">
    <name type="scientific">Corynebacterium resistens (strain DSM 45100 / JCM 12819 / GTC 2026 / SICGH 158)</name>
    <dbReference type="NCBI Taxonomy" id="662755"/>
    <lineage>
        <taxon>Bacteria</taxon>
        <taxon>Bacillati</taxon>
        <taxon>Actinomycetota</taxon>
        <taxon>Actinomycetes</taxon>
        <taxon>Mycobacteriales</taxon>
        <taxon>Corynebacteriaceae</taxon>
        <taxon>Corynebacterium</taxon>
    </lineage>
</organism>
<evidence type="ECO:0000313" key="5">
    <source>
        <dbReference type="Proteomes" id="UP000000492"/>
    </source>
</evidence>